<dbReference type="InterPro" id="IPR002259">
    <property type="entry name" value="Eqnu_transpt"/>
</dbReference>
<protein>
    <submittedName>
        <fullName evidence="8">Uncharacterized protein</fullName>
    </submittedName>
</protein>
<feature type="transmembrane region" description="Helical" evidence="7">
    <location>
        <begin position="104"/>
        <end position="123"/>
    </location>
</feature>
<evidence type="ECO:0000256" key="7">
    <source>
        <dbReference type="SAM" id="Phobius"/>
    </source>
</evidence>
<dbReference type="EMBL" id="OZ021737">
    <property type="protein sequence ID" value="CAK9316604.1"/>
    <property type="molecule type" value="Genomic_DNA"/>
</dbReference>
<keyword evidence="9" id="KW-1185">Reference proteome</keyword>
<comment type="similarity">
    <text evidence="2">Belongs to the SLC29A/ENT transporter (TC 2.A.57) family.</text>
</comment>
<organism evidence="8 9">
    <name type="scientific">Citrullus colocynthis</name>
    <name type="common">colocynth</name>
    <dbReference type="NCBI Taxonomy" id="252529"/>
    <lineage>
        <taxon>Eukaryota</taxon>
        <taxon>Viridiplantae</taxon>
        <taxon>Streptophyta</taxon>
        <taxon>Embryophyta</taxon>
        <taxon>Tracheophyta</taxon>
        <taxon>Spermatophyta</taxon>
        <taxon>Magnoliopsida</taxon>
        <taxon>eudicotyledons</taxon>
        <taxon>Gunneridae</taxon>
        <taxon>Pentapetalae</taxon>
        <taxon>rosids</taxon>
        <taxon>fabids</taxon>
        <taxon>Cucurbitales</taxon>
        <taxon>Cucurbitaceae</taxon>
        <taxon>Benincaseae</taxon>
        <taxon>Citrullus</taxon>
    </lineage>
</organism>
<sequence length="193" mass="20971">MARPALGNADENTETALLLPNSATPNKILKDFFNLTYITYFILGAGCILPWNTFITVIDYFSHIYPHTHINQIFAVAYMPVVVAALLSLVFFGRQCDARVRINLGLALSVLSLLLMPLLEVFYIRGRIGLFNGFYVSLGAVVMCGVAEALVQSGVVGSAGELPERYMQAVVSGYAGSGVIVSVLRLVTKAMYP</sequence>
<feature type="transmembrane region" description="Helical" evidence="7">
    <location>
        <begin position="73"/>
        <end position="92"/>
    </location>
</feature>
<evidence type="ECO:0000256" key="1">
    <source>
        <dbReference type="ARBA" id="ARBA00004141"/>
    </source>
</evidence>
<evidence type="ECO:0000313" key="8">
    <source>
        <dbReference type="EMBL" id="CAK9316604.1"/>
    </source>
</evidence>
<comment type="subcellular location">
    <subcellularLocation>
        <location evidence="1">Membrane</location>
        <topology evidence="1">Multi-pass membrane protein</topology>
    </subcellularLocation>
</comment>
<proteinExistence type="inferred from homology"/>
<evidence type="ECO:0000256" key="5">
    <source>
        <dbReference type="ARBA" id="ARBA00022989"/>
    </source>
</evidence>
<keyword evidence="3" id="KW-0813">Transport</keyword>
<accession>A0ABP0Y872</accession>
<evidence type="ECO:0000256" key="2">
    <source>
        <dbReference type="ARBA" id="ARBA00007965"/>
    </source>
</evidence>
<dbReference type="Proteomes" id="UP001642487">
    <property type="component" value="Chromosome 3"/>
</dbReference>
<dbReference type="SUPFAM" id="SSF103473">
    <property type="entry name" value="MFS general substrate transporter"/>
    <property type="match status" value="1"/>
</dbReference>
<reference evidence="8 9" key="1">
    <citation type="submission" date="2024-03" db="EMBL/GenBank/DDBJ databases">
        <authorList>
            <person name="Gkanogiannis A."/>
            <person name="Becerra Lopez-Lavalle L."/>
        </authorList>
    </citation>
    <scope>NUCLEOTIDE SEQUENCE [LARGE SCALE GENOMIC DNA]</scope>
</reference>
<dbReference type="PANTHER" id="PTHR10332:SF10">
    <property type="entry name" value="EQUILIBRATIVE NUCLEOSIDE TRANSPORTER 4"/>
    <property type="match status" value="1"/>
</dbReference>
<evidence type="ECO:0000256" key="3">
    <source>
        <dbReference type="ARBA" id="ARBA00022448"/>
    </source>
</evidence>
<gene>
    <name evidence="8" type="ORF">CITCOLO1_LOCUS8468</name>
</gene>
<evidence type="ECO:0000256" key="6">
    <source>
        <dbReference type="ARBA" id="ARBA00023136"/>
    </source>
</evidence>
<dbReference type="InterPro" id="IPR036259">
    <property type="entry name" value="MFS_trans_sf"/>
</dbReference>
<dbReference type="PANTHER" id="PTHR10332">
    <property type="entry name" value="EQUILIBRATIVE NUCLEOSIDE TRANSPORTER"/>
    <property type="match status" value="1"/>
</dbReference>
<evidence type="ECO:0000256" key="4">
    <source>
        <dbReference type="ARBA" id="ARBA00022692"/>
    </source>
</evidence>
<keyword evidence="6 7" id="KW-0472">Membrane</keyword>
<keyword evidence="4 7" id="KW-0812">Transmembrane</keyword>
<feature type="transmembrane region" description="Helical" evidence="7">
    <location>
        <begin position="166"/>
        <end position="187"/>
    </location>
</feature>
<evidence type="ECO:0000313" key="9">
    <source>
        <dbReference type="Proteomes" id="UP001642487"/>
    </source>
</evidence>
<keyword evidence="5 7" id="KW-1133">Transmembrane helix</keyword>
<feature type="transmembrane region" description="Helical" evidence="7">
    <location>
        <begin position="37"/>
        <end position="61"/>
    </location>
</feature>
<feature type="transmembrane region" description="Helical" evidence="7">
    <location>
        <begin position="130"/>
        <end position="151"/>
    </location>
</feature>
<name>A0ABP0Y872_9ROSI</name>
<dbReference type="Pfam" id="PF01733">
    <property type="entry name" value="Nucleoside_tran"/>
    <property type="match status" value="1"/>
</dbReference>